<dbReference type="EMBL" id="CAJNNV010033410">
    <property type="protein sequence ID" value="CAE8643647.1"/>
    <property type="molecule type" value="Genomic_DNA"/>
</dbReference>
<protein>
    <submittedName>
        <fullName evidence="1">Uncharacterized protein</fullName>
    </submittedName>
</protein>
<sequence>MPTHAKLRPSTTGRWWVEPLSEEARTLVDGRRAVCGILTPLHHGAILRLGAACELRVDLPDWSGAPARSLCSTPSSGASSAAVLERSFVAAESSEQLAPPLTGSERARELNFALRRALCQTTGRERAETRDREVRYEDQAAKRRRLHPIEWQETDSRELQRQEELPELHYMAETYRQETASSLRSDGSFAGGIGSGTGDCAGVGYVG</sequence>
<dbReference type="SUPFAM" id="SSF49879">
    <property type="entry name" value="SMAD/FHA domain"/>
    <property type="match status" value="1"/>
</dbReference>
<dbReference type="Gene3D" id="2.60.200.20">
    <property type="match status" value="1"/>
</dbReference>
<proteinExistence type="predicted"/>
<dbReference type="Proteomes" id="UP000654075">
    <property type="component" value="Unassembled WGS sequence"/>
</dbReference>
<organism evidence="1 2">
    <name type="scientific">Polarella glacialis</name>
    <name type="common">Dinoflagellate</name>
    <dbReference type="NCBI Taxonomy" id="89957"/>
    <lineage>
        <taxon>Eukaryota</taxon>
        <taxon>Sar</taxon>
        <taxon>Alveolata</taxon>
        <taxon>Dinophyceae</taxon>
        <taxon>Suessiales</taxon>
        <taxon>Suessiaceae</taxon>
        <taxon>Polarella</taxon>
    </lineage>
</organism>
<accession>A0A813I1H3</accession>
<evidence type="ECO:0000313" key="2">
    <source>
        <dbReference type="Proteomes" id="UP000654075"/>
    </source>
</evidence>
<evidence type="ECO:0000313" key="1">
    <source>
        <dbReference type="EMBL" id="CAE8643647.1"/>
    </source>
</evidence>
<gene>
    <name evidence="1" type="ORF">PGLA1383_LOCUS57969</name>
</gene>
<dbReference type="InterPro" id="IPR008984">
    <property type="entry name" value="SMAD_FHA_dom_sf"/>
</dbReference>
<name>A0A813I1H3_POLGL</name>
<comment type="caution">
    <text evidence="1">The sequence shown here is derived from an EMBL/GenBank/DDBJ whole genome shotgun (WGS) entry which is preliminary data.</text>
</comment>
<dbReference type="AlphaFoldDB" id="A0A813I1H3"/>
<reference evidence="1" key="1">
    <citation type="submission" date="2021-02" db="EMBL/GenBank/DDBJ databases">
        <authorList>
            <person name="Dougan E. K."/>
            <person name="Rhodes N."/>
            <person name="Thang M."/>
            <person name="Chan C."/>
        </authorList>
    </citation>
    <scope>NUCLEOTIDE SEQUENCE</scope>
</reference>
<dbReference type="CDD" id="cd00060">
    <property type="entry name" value="FHA"/>
    <property type="match status" value="1"/>
</dbReference>
<feature type="non-terminal residue" evidence="1">
    <location>
        <position position="1"/>
    </location>
</feature>
<keyword evidence="2" id="KW-1185">Reference proteome</keyword>